<protein>
    <submittedName>
        <fullName evidence="1">Uncharacterized protein</fullName>
    </submittedName>
</protein>
<dbReference type="EMBL" id="CP054929">
    <property type="protein sequence ID" value="QKW51703.1"/>
    <property type="molecule type" value="Genomic_DNA"/>
</dbReference>
<organism evidence="1 2">
    <name type="scientific">Streptomyces buecherae</name>
    <dbReference type="NCBI Taxonomy" id="2763006"/>
    <lineage>
        <taxon>Bacteria</taxon>
        <taxon>Bacillati</taxon>
        <taxon>Actinomycetota</taxon>
        <taxon>Actinomycetes</taxon>
        <taxon>Kitasatosporales</taxon>
        <taxon>Streptomycetaceae</taxon>
        <taxon>Streptomyces</taxon>
    </lineage>
</organism>
<sequence length="91" mass="9938">MTKIEFVGPPPEQRNTKHTCIADQLREHPKVWGVVAKPTSMARAASAAQAIRVARLTAYAPAGSFEAVARTVAEHGVVEYRVYARYVGDSK</sequence>
<proteinExistence type="predicted"/>
<dbReference type="AlphaFoldDB" id="A0A7H8NB78"/>
<accession>A0A7H8NB78</accession>
<evidence type="ECO:0000313" key="1">
    <source>
        <dbReference type="EMBL" id="QKW51703.1"/>
    </source>
</evidence>
<name>A0A7H8NB78_9ACTN</name>
<reference evidence="1 2" key="1">
    <citation type="submission" date="2020-06" db="EMBL/GenBank/DDBJ databases">
        <title>Genome mining for natural products.</title>
        <authorList>
            <person name="Zhang B."/>
            <person name="Shi J."/>
            <person name="Ge H."/>
        </authorList>
    </citation>
    <scope>NUCLEOTIDE SEQUENCE [LARGE SCALE GENOMIC DNA]</scope>
    <source>
        <strain evidence="1 2">NA00687</strain>
    </source>
</reference>
<dbReference type="RefSeq" id="WP_176163421.1">
    <property type="nucleotide sequence ID" value="NZ_CP054929.1"/>
</dbReference>
<dbReference type="Proteomes" id="UP000509303">
    <property type="component" value="Chromosome"/>
</dbReference>
<evidence type="ECO:0000313" key="2">
    <source>
        <dbReference type="Proteomes" id="UP000509303"/>
    </source>
</evidence>
<keyword evidence="2" id="KW-1185">Reference proteome</keyword>
<gene>
    <name evidence="1" type="ORF">HUT08_21690</name>
</gene>